<name>A0A0J9X7H0_GEOCN</name>
<feature type="transmembrane region" description="Helical" evidence="11">
    <location>
        <begin position="207"/>
        <end position="230"/>
    </location>
</feature>
<gene>
    <name evidence="13" type="ORF">BN980_GECA04s05136g</name>
</gene>
<feature type="compositionally biased region" description="Acidic residues" evidence="10">
    <location>
        <begin position="297"/>
        <end position="307"/>
    </location>
</feature>
<evidence type="ECO:0000256" key="5">
    <source>
        <dbReference type="ARBA" id="ARBA00020673"/>
    </source>
</evidence>
<dbReference type="PANTHER" id="PTHR47549:SF1">
    <property type="entry name" value="GOLGI APPARATUS MEMBRANE PROTEIN TVP38"/>
    <property type="match status" value="1"/>
</dbReference>
<keyword evidence="8" id="KW-0333">Golgi apparatus</keyword>
<evidence type="ECO:0000256" key="8">
    <source>
        <dbReference type="ARBA" id="ARBA00023034"/>
    </source>
</evidence>
<evidence type="ECO:0000313" key="13">
    <source>
        <dbReference type="EMBL" id="CDO53151.1"/>
    </source>
</evidence>
<keyword evidence="7 11" id="KW-1133">Transmembrane helix</keyword>
<sequence length="336" mass="37738">MPIELPTSRDGLTVTTSPLRDRIRRIQNNPRLNQIIYDVKIAVNTAAINAIDFYLDKSPLYRTLIVLVGMLGLTAGILVLIFHNNLFDVLLWFADSWRDMKSGPLIMFLLITIISFPPLIGYSALASLCGMMYGFKGWIFLVLFTVVGSLLSFLACRYLFKDYALRLARSNQKFAALTQTMESDGFHLLWMIRLCPLPYSLSNGALATIPSVTAVNFVLATIVTSPKLFMHIFIGDRIAKLGTEKDFASRVVDIVSVLIAVTVGTVTAYTIYSRTMERAAANDTTMDYSNLELNDDEDRYVDDDDSDSNIPDVWDDRYVDDDNEEITLNTHGQAPR</sequence>
<evidence type="ECO:0000256" key="10">
    <source>
        <dbReference type="SAM" id="MobiDB-lite"/>
    </source>
</evidence>
<evidence type="ECO:0000256" key="3">
    <source>
        <dbReference type="ARBA" id="ARBA00008640"/>
    </source>
</evidence>
<proteinExistence type="inferred from homology"/>
<evidence type="ECO:0000256" key="2">
    <source>
        <dbReference type="ARBA" id="ARBA00004653"/>
    </source>
</evidence>
<dbReference type="Pfam" id="PF09335">
    <property type="entry name" value="VTT_dom"/>
    <property type="match status" value="1"/>
</dbReference>
<accession>A0A0J9X7H0</accession>
<dbReference type="InterPro" id="IPR032816">
    <property type="entry name" value="VTT_dom"/>
</dbReference>
<reference evidence="13" key="1">
    <citation type="submission" date="2014-03" db="EMBL/GenBank/DDBJ databases">
        <authorList>
            <person name="Casaregola S."/>
        </authorList>
    </citation>
    <scope>NUCLEOTIDE SEQUENCE [LARGE SCALE GENOMIC DNA]</scope>
    <source>
        <strain evidence="13">CLIB 918</strain>
    </source>
</reference>
<evidence type="ECO:0000256" key="9">
    <source>
        <dbReference type="ARBA" id="ARBA00023136"/>
    </source>
</evidence>
<comment type="caution">
    <text evidence="13">The sequence shown here is derived from an EMBL/GenBank/DDBJ whole genome shotgun (WGS) entry which is preliminary data.</text>
</comment>
<dbReference type="GO" id="GO:0000022">
    <property type="term" value="P:mitotic spindle elongation"/>
    <property type="evidence" value="ECO:0007669"/>
    <property type="project" value="TreeGrafter"/>
</dbReference>
<dbReference type="STRING" id="1173061.A0A0J9X7H0"/>
<evidence type="ECO:0000256" key="1">
    <source>
        <dbReference type="ARBA" id="ARBA00002978"/>
    </source>
</evidence>
<dbReference type="PANTHER" id="PTHR47549">
    <property type="entry name" value="GOLGI APPARATUS MEMBRANE PROTEIN TVP38-RELATED"/>
    <property type="match status" value="1"/>
</dbReference>
<keyword evidence="14" id="KW-1185">Reference proteome</keyword>
<dbReference type="OrthoDB" id="166803at2759"/>
<keyword evidence="9 11" id="KW-0472">Membrane</keyword>
<protein>
    <recommendedName>
        <fullName evidence="4">Golgi apparatus membrane protein TVP38</fullName>
    </recommendedName>
    <alternativeName>
        <fullName evidence="5">Golgi apparatus membrane protein tvp38</fullName>
    </alternativeName>
</protein>
<evidence type="ECO:0000256" key="7">
    <source>
        <dbReference type="ARBA" id="ARBA00022989"/>
    </source>
</evidence>
<keyword evidence="6 11" id="KW-0812">Transmembrane</keyword>
<dbReference type="EMBL" id="CCBN010000004">
    <property type="protein sequence ID" value="CDO53151.1"/>
    <property type="molecule type" value="Genomic_DNA"/>
</dbReference>
<evidence type="ECO:0000259" key="12">
    <source>
        <dbReference type="Pfam" id="PF09335"/>
    </source>
</evidence>
<evidence type="ECO:0000256" key="4">
    <source>
        <dbReference type="ARBA" id="ARBA00013533"/>
    </source>
</evidence>
<evidence type="ECO:0000256" key="11">
    <source>
        <dbReference type="SAM" id="Phobius"/>
    </source>
</evidence>
<feature type="region of interest" description="Disordered" evidence="10">
    <location>
        <begin position="297"/>
        <end position="316"/>
    </location>
</feature>
<feature type="transmembrane region" description="Helical" evidence="11">
    <location>
        <begin position="137"/>
        <end position="160"/>
    </location>
</feature>
<feature type="domain" description="VTT" evidence="12">
    <location>
        <begin position="122"/>
        <end position="236"/>
    </location>
</feature>
<comment type="similarity">
    <text evidence="3">Belongs to the TVP38/TMEM64 family.</text>
</comment>
<dbReference type="AlphaFoldDB" id="A0A0J9X7H0"/>
<feature type="transmembrane region" description="Helical" evidence="11">
    <location>
        <begin position="64"/>
        <end position="83"/>
    </location>
</feature>
<organism evidence="13 14">
    <name type="scientific">Geotrichum candidum</name>
    <name type="common">Oospora lactis</name>
    <name type="synonym">Dipodascus geotrichum</name>
    <dbReference type="NCBI Taxonomy" id="1173061"/>
    <lineage>
        <taxon>Eukaryota</taxon>
        <taxon>Fungi</taxon>
        <taxon>Dikarya</taxon>
        <taxon>Ascomycota</taxon>
        <taxon>Saccharomycotina</taxon>
        <taxon>Dipodascomycetes</taxon>
        <taxon>Dipodascales</taxon>
        <taxon>Dipodascaceae</taxon>
        <taxon>Geotrichum</taxon>
    </lineage>
</organism>
<feature type="transmembrane region" description="Helical" evidence="11">
    <location>
        <begin position="103"/>
        <end position="125"/>
    </location>
</feature>
<comment type="subcellular location">
    <subcellularLocation>
        <location evidence="2">Golgi apparatus membrane</location>
        <topology evidence="2">Multi-pass membrane protein</topology>
    </subcellularLocation>
</comment>
<evidence type="ECO:0000256" key="6">
    <source>
        <dbReference type="ARBA" id="ARBA00022692"/>
    </source>
</evidence>
<feature type="transmembrane region" description="Helical" evidence="11">
    <location>
        <begin position="251"/>
        <end position="272"/>
    </location>
</feature>
<dbReference type="InterPro" id="IPR051076">
    <property type="entry name" value="Golgi_membrane_TVP38/TMEM64"/>
</dbReference>
<dbReference type="GO" id="GO:0000139">
    <property type="term" value="C:Golgi membrane"/>
    <property type="evidence" value="ECO:0007669"/>
    <property type="project" value="UniProtKB-SubCell"/>
</dbReference>
<comment type="function">
    <text evidence="1">Golgi membrane protein involved in vesicular trafficking and spindle migration.</text>
</comment>
<dbReference type="GO" id="GO:0016192">
    <property type="term" value="P:vesicle-mediated transport"/>
    <property type="evidence" value="ECO:0007669"/>
    <property type="project" value="TreeGrafter"/>
</dbReference>
<evidence type="ECO:0000313" key="14">
    <source>
        <dbReference type="Proteomes" id="UP000242525"/>
    </source>
</evidence>
<dbReference type="Proteomes" id="UP000242525">
    <property type="component" value="Unassembled WGS sequence"/>
</dbReference>